<dbReference type="GO" id="GO:0008320">
    <property type="term" value="F:protein transmembrane transporter activity"/>
    <property type="evidence" value="ECO:0007669"/>
    <property type="project" value="TreeGrafter"/>
</dbReference>
<dbReference type="GO" id="GO:0098046">
    <property type="term" value="C:type V protein secretion system complex"/>
    <property type="evidence" value="ECO:0007669"/>
    <property type="project" value="TreeGrafter"/>
</dbReference>
<evidence type="ECO:0000259" key="6">
    <source>
        <dbReference type="Pfam" id="PF08479"/>
    </source>
</evidence>
<evidence type="ECO:0000256" key="3">
    <source>
        <dbReference type="ARBA" id="ARBA00023237"/>
    </source>
</evidence>
<dbReference type="Pfam" id="PF03865">
    <property type="entry name" value="ShlB"/>
    <property type="match status" value="1"/>
</dbReference>
<dbReference type="Pfam" id="PF08479">
    <property type="entry name" value="POTRA_2"/>
    <property type="match status" value="1"/>
</dbReference>
<evidence type="ECO:0000256" key="2">
    <source>
        <dbReference type="ARBA" id="ARBA00022692"/>
    </source>
</evidence>
<dbReference type="InterPro" id="IPR013686">
    <property type="entry name" value="Polypept-transport_assoc_ShlB"/>
</dbReference>
<gene>
    <name evidence="7" type="ORF">C8D90_10336</name>
</gene>
<protein>
    <submittedName>
        <fullName evidence="7">Hemolysin activation/secretion protein</fullName>
    </submittedName>
</protein>
<keyword evidence="1" id="KW-1134">Transmembrane beta strand</keyword>
<dbReference type="Proteomes" id="UP000254848">
    <property type="component" value="Unassembled WGS sequence"/>
</dbReference>
<keyword evidence="4" id="KW-0732">Signal</keyword>
<evidence type="ECO:0000313" key="7">
    <source>
        <dbReference type="EMBL" id="RDK92646.1"/>
    </source>
</evidence>
<keyword evidence="8" id="KW-1185">Reference proteome</keyword>
<dbReference type="PANTHER" id="PTHR34597:SF6">
    <property type="entry name" value="BLR6126 PROTEIN"/>
    <property type="match status" value="1"/>
</dbReference>
<feature type="domain" description="Polypeptide-transport-associated ShlB-type" evidence="6">
    <location>
        <begin position="69"/>
        <end position="142"/>
    </location>
</feature>
<keyword evidence="3" id="KW-0998">Cell outer membrane</keyword>
<feature type="chain" id="PRO_5017018243" evidence="4">
    <location>
        <begin position="21"/>
        <end position="571"/>
    </location>
</feature>
<keyword evidence="1" id="KW-0472">Membrane</keyword>
<reference evidence="7 8" key="1">
    <citation type="submission" date="2018-07" db="EMBL/GenBank/DDBJ databases">
        <title>Genomic Encyclopedia of Type Strains, Phase IV (KMG-IV): sequencing the most valuable type-strain genomes for metagenomic binning, comparative biology and taxonomic classification.</title>
        <authorList>
            <person name="Goeker M."/>
        </authorList>
    </citation>
    <scope>NUCLEOTIDE SEQUENCE [LARGE SCALE GENOMIC DNA]</scope>
    <source>
        <strain evidence="7 8">DSM 103736</strain>
    </source>
</reference>
<organism evidence="7 8">
    <name type="scientific">Enterobacillus tribolii</name>
    <dbReference type="NCBI Taxonomy" id="1487935"/>
    <lineage>
        <taxon>Bacteria</taxon>
        <taxon>Pseudomonadati</taxon>
        <taxon>Pseudomonadota</taxon>
        <taxon>Gammaproteobacteria</taxon>
        <taxon>Enterobacterales</taxon>
        <taxon>Hafniaceae</taxon>
        <taxon>Enterobacillus</taxon>
    </lineage>
</organism>
<proteinExistence type="predicted"/>
<accession>A0A370QTR6</accession>
<evidence type="ECO:0000256" key="1">
    <source>
        <dbReference type="ARBA" id="ARBA00022452"/>
    </source>
</evidence>
<feature type="signal peptide" evidence="4">
    <location>
        <begin position="1"/>
        <end position="20"/>
    </location>
</feature>
<dbReference type="AlphaFoldDB" id="A0A370QTR6"/>
<comment type="caution">
    <text evidence="7">The sequence shown here is derived from an EMBL/GenBank/DDBJ whole genome shotgun (WGS) entry which is preliminary data.</text>
</comment>
<dbReference type="GO" id="GO:0046819">
    <property type="term" value="P:protein secretion by the type V secretion system"/>
    <property type="evidence" value="ECO:0007669"/>
    <property type="project" value="TreeGrafter"/>
</dbReference>
<dbReference type="InterPro" id="IPR051544">
    <property type="entry name" value="TPS_OM_transporter"/>
</dbReference>
<dbReference type="OrthoDB" id="5753546at2"/>
<sequence>MRINTCIAILFGVAAGRSLAEMFPALIDPNNPARLAQEVPKPPVQAPQPATITQTRKAPALTPDTLISVEHLQFIGGSRYPLDVLAAPFAPYVGKKVTLKTLIAATDSLTRRYHDDGYVLSYAYLPADNFQQGTLKIGLVEGYVANTRIHSENQAVGRWLTKLSQRIMAEKPLTQDTFDRYTLLMSRTPDTRVTASANNPGNIYGAAQMDVNAQRTRNWNVITSFDTRKGASLGIVNATLSGLTGYGEQLGIAALVPLDKNTRKSYFGLNYQQYLNDDGLLMQLKGSYYQQDPRDYTTLLTLPGGINIDTREKQTQYNGGVTFSYPMVLTRKDQWTLSGGLDYLDKRNDYRLRAKTSEQELSLPGINQHARYPAAELGLNGYHEFEQAYWNARFSVRQGIDAFGAKNTGEAADLNFTRWKFNGDAAYLFDKKWRLSTAVEGDWSDNDLPEAERASFGAQRFGRGYQDGEATGDYGAGGQVEMRYLYNHEFGPWLKTIQPYVLMDAAHTGFNRPGLPHQNLSSYAVGVTFGDNRHYTLSVEGARPIGDLPSDSSQRDWRFSATFSYNFGAGS</sequence>
<evidence type="ECO:0000256" key="4">
    <source>
        <dbReference type="SAM" id="SignalP"/>
    </source>
</evidence>
<dbReference type="RefSeq" id="WP_115457849.1">
    <property type="nucleotide sequence ID" value="NZ_QRAP01000003.1"/>
</dbReference>
<dbReference type="Gene3D" id="3.10.20.310">
    <property type="entry name" value="membrane protein fhac"/>
    <property type="match status" value="1"/>
</dbReference>
<name>A0A370QTR6_9GAMM</name>
<evidence type="ECO:0000313" key="8">
    <source>
        <dbReference type="Proteomes" id="UP000254848"/>
    </source>
</evidence>
<evidence type="ECO:0000259" key="5">
    <source>
        <dbReference type="Pfam" id="PF03865"/>
    </source>
</evidence>
<dbReference type="InterPro" id="IPR005565">
    <property type="entry name" value="Hemolysn_activator_HlyB_C"/>
</dbReference>
<feature type="domain" description="Haemolysin activator HlyB C-terminal" evidence="5">
    <location>
        <begin position="368"/>
        <end position="528"/>
    </location>
</feature>
<dbReference type="EMBL" id="QRAP01000003">
    <property type="protein sequence ID" value="RDK92646.1"/>
    <property type="molecule type" value="Genomic_DNA"/>
</dbReference>
<keyword evidence="2" id="KW-0812">Transmembrane</keyword>
<dbReference type="PANTHER" id="PTHR34597">
    <property type="entry name" value="SLR1661 PROTEIN"/>
    <property type="match status" value="1"/>
</dbReference>
<dbReference type="Gene3D" id="2.40.160.50">
    <property type="entry name" value="membrane protein fhac: a member of the omp85/tpsb transporter family"/>
    <property type="match status" value="1"/>
</dbReference>